<dbReference type="PANTHER" id="PTHR11455">
    <property type="entry name" value="CRYPTOCHROME"/>
    <property type="match status" value="1"/>
</dbReference>
<evidence type="ECO:0000313" key="6">
    <source>
        <dbReference type="Proteomes" id="UP001321186"/>
    </source>
</evidence>
<evidence type="ECO:0000259" key="4">
    <source>
        <dbReference type="Pfam" id="PF03441"/>
    </source>
</evidence>
<keyword evidence="2" id="KW-0285">Flavoprotein</keyword>
<evidence type="ECO:0000313" key="5">
    <source>
        <dbReference type="EMBL" id="MCZ2475891.1"/>
    </source>
</evidence>
<comment type="caution">
    <text evidence="5">The sequence shown here is derived from an EMBL/GenBank/DDBJ whole genome shotgun (WGS) entry which is preliminary data.</text>
</comment>
<gene>
    <name evidence="5" type="ORF">G9H61_10560</name>
</gene>
<dbReference type="SUPFAM" id="SSF48173">
    <property type="entry name" value="Cryptochrome/photolyase FAD-binding domain"/>
    <property type="match status" value="1"/>
</dbReference>
<sequence length="376" mass="43817">MEFPASLEAVYHRIDTFDPVTYARTRNFIDGGVSYISPYLSRGFITVPGVLIRLKNRGFSFSELEKFIQELAWREYYAKTWFRLGDGIFQDIRHPQEGVLHHGIPAALVHAQTGIEAIDEHIARFPQTGYLHNHLRMYIASLACNVAHYHWSGPAAWMYYHLLDGDLASNALSWQWCAATFSNKPYWVNQENINHYTHREQRNTLVDCSYEELPYLAFPDIFKEKFDFTPQEPNIPFQVPQINPDLPTFVYSHYTLDPNFHAKEKGNRILVMEPSHCKRFPMSPRSIQFIVELAAQIPDLQVYYGEYADLDCCGTFRDHPILAHWQGNREAYPFLAPDLIGDFPSFFSYWKPLMKRLEKGWSNNFQPVEDGNLSFL</sequence>
<evidence type="ECO:0000256" key="3">
    <source>
        <dbReference type="ARBA" id="ARBA00022827"/>
    </source>
</evidence>
<evidence type="ECO:0000256" key="2">
    <source>
        <dbReference type="ARBA" id="ARBA00022630"/>
    </source>
</evidence>
<keyword evidence="6" id="KW-1185">Reference proteome</keyword>
<dbReference type="PANTHER" id="PTHR11455:SF18">
    <property type="entry name" value="SI:CH1073-390K14.1"/>
    <property type="match status" value="1"/>
</dbReference>
<dbReference type="Proteomes" id="UP001321186">
    <property type="component" value="Unassembled WGS sequence"/>
</dbReference>
<accession>A0ABT4JHY0</accession>
<reference evidence="5 6" key="1">
    <citation type="submission" date="2020-03" db="EMBL/GenBank/DDBJ databases">
        <authorList>
            <person name="Pitt A."/>
            <person name="Hahn M.W."/>
        </authorList>
    </citation>
    <scope>NUCLEOTIDE SEQUENCE [LARGE SCALE GENOMIC DNA]</scope>
    <source>
        <strain evidence="5 6">5A-MARBSE</strain>
    </source>
</reference>
<dbReference type="InterPro" id="IPR005101">
    <property type="entry name" value="Cryptochr/Photolyase_FAD-bd"/>
</dbReference>
<protein>
    <submittedName>
        <fullName evidence="5">Deoxyribodipyrimidine photolyase</fullName>
    </submittedName>
</protein>
<name>A0ABT4JHY0_9BACT</name>
<evidence type="ECO:0000256" key="1">
    <source>
        <dbReference type="ARBA" id="ARBA00001974"/>
    </source>
</evidence>
<keyword evidence="3" id="KW-0274">FAD</keyword>
<dbReference type="Pfam" id="PF03441">
    <property type="entry name" value="FAD_binding_7"/>
    <property type="match status" value="1"/>
</dbReference>
<organism evidence="5 6">
    <name type="scientific">Aquirufa ecclesiirivi</name>
    <dbReference type="NCBI Taxonomy" id="2715124"/>
    <lineage>
        <taxon>Bacteria</taxon>
        <taxon>Pseudomonadati</taxon>
        <taxon>Bacteroidota</taxon>
        <taxon>Cytophagia</taxon>
        <taxon>Cytophagales</taxon>
        <taxon>Flectobacillaceae</taxon>
        <taxon>Aquirufa</taxon>
    </lineage>
</organism>
<dbReference type="InterPro" id="IPR036134">
    <property type="entry name" value="Crypto/Photolyase_FAD-like_sf"/>
</dbReference>
<dbReference type="Gene3D" id="1.10.579.10">
    <property type="entry name" value="DNA Cyclobutane Dipyrimidine Photolyase, subunit A, domain 3"/>
    <property type="match status" value="1"/>
</dbReference>
<dbReference type="RefSeq" id="WP_269010481.1">
    <property type="nucleotide sequence ID" value="NZ_JAANOH010000004.1"/>
</dbReference>
<dbReference type="InterPro" id="IPR002081">
    <property type="entry name" value="Cryptochrome/DNA_photolyase_1"/>
</dbReference>
<dbReference type="Gene3D" id="1.25.40.80">
    <property type="match status" value="1"/>
</dbReference>
<feature type="domain" description="Cryptochrome/DNA photolyase FAD-binding" evidence="4">
    <location>
        <begin position="67"/>
        <end position="184"/>
    </location>
</feature>
<dbReference type="EMBL" id="JAANOH010000004">
    <property type="protein sequence ID" value="MCZ2475891.1"/>
    <property type="molecule type" value="Genomic_DNA"/>
</dbReference>
<comment type="cofactor">
    <cofactor evidence="1">
        <name>FAD</name>
        <dbReference type="ChEBI" id="CHEBI:57692"/>
    </cofactor>
</comment>
<proteinExistence type="predicted"/>